<reference evidence="1 2" key="1">
    <citation type="submission" date="2013-12" db="EMBL/GenBank/DDBJ databases">
        <title>A Varibaculum cambriense genome reconstructed from a premature infant gut community with otherwise low bacterial novelty that shifts toward anaerobic metabolism during the third week of life.</title>
        <authorList>
            <person name="Brown C.T."/>
            <person name="Sharon I."/>
            <person name="Thomas B.C."/>
            <person name="Castelle C.J."/>
            <person name="Morowitz M.J."/>
            <person name="Banfield J.F."/>
        </authorList>
    </citation>
    <scope>NUCLEOTIDE SEQUENCE [LARGE SCALE GENOMIC DNA]</scope>
    <source>
        <strain evidence="2">DORA_12</strain>
    </source>
</reference>
<sequence length="89" mass="9583">SDGVGSKKEPGRRLLRAGGQEDCPGCLDGVAALGFQTSRNQFIDAACNGGQLVGIADAGVEWISILPCLFQGCPEYWDLRPAWRPETWC</sequence>
<comment type="caution">
    <text evidence="1">The sequence shown here is derived from an EMBL/GenBank/DDBJ whole genome shotgun (WGS) entry which is preliminary data.</text>
</comment>
<name>W1VM79_9ACTO</name>
<gene>
    <name evidence="1" type="ORF">Q605_AUC00157G0001</name>
</gene>
<accession>W1VM79</accession>
<dbReference type="EMBL" id="AZLV01000157">
    <property type="protein sequence ID" value="ETJ07027.1"/>
    <property type="molecule type" value="Genomic_DNA"/>
</dbReference>
<protein>
    <submittedName>
        <fullName evidence="1">Uncharacterized protein</fullName>
    </submittedName>
</protein>
<dbReference type="AlphaFoldDB" id="W1VM79"/>
<feature type="non-terminal residue" evidence="1">
    <location>
        <position position="1"/>
    </location>
</feature>
<organism evidence="1 2">
    <name type="scientific">Actinomyces urogenitalis DORA_12</name>
    <dbReference type="NCBI Taxonomy" id="1403939"/>
    <lineage>
        <taxon>Bacteria</taxon>
        <taxon>Bacillati</taxon>
        <taxon>Actinomycetota</taxon>
        <taxon>Actinomycetes</taxon>
        <taxon>Actinomycetales</taxon>
        <taxon>Actinomycetaceae</taxon>
        <taxon>Actinomyces</taxon>
    </lineage>
</organism>
<evidence type="ECO:0000313" key="2">
    <source>
        <dbReference type="Proteomes" id="UP000018852"/>
    </source>
</evidence>
<evidence type="ECO:0000313" key="1">
    <source>
        <dbReference type="EMBL" id="ETJ07027.1"/>
    </source>
</evidence>
<proteinExistence type="predicted"/>
<dbReference type="Proteomes" id="UP000018852">
    <property type="component" value="Unassembled WGS sequence"/>
</dbReference>